<dbReference type="Gene3D" id="2.60.40.10">
    <property type="entry name" value="Immunoglobulins"/>
    <property type="match status" value="4"/>
</dbReference>
<dbReference type="InterPro" id="IPR013783">
    <property type="entry name" value="Ig-like_fold"/>
</dbReference>
<proteinExistence type="predicted"/>
<keyword evidence="3" id="KW-0732">Signal</keyword>
<protein>
    <recommendedName>
        <fullName evidence="4">Ig-like domain-containing protein</fullName>
    </recommendedName>
</protein>
<keyword evidence="2" id="KW-1133">Transmembrane helix</keyword>
<organism evidence="5 6">
    <name type="scientific">Aldrovandia affinis</name>
    <dbReference type="NCBI Taxonomy" id="143900"/>
    <lineage>
        <taxon>Eukaryota</taxon>
        <taxon>Metazoa</taxon>
        <taxon>Chordata</taxon>
        <taxon>Craniata</taxon>
        <taxon>Vertebrata</taxon>
        <taxon>Euteleostomi</taxon>
        <taxon>Actinopterygii</taxon>
        <taxon>Neopterygii</taxon>
        <taxon>Teleostei</taxon>
        <taxon>Notacanthiformes</taxon>
        <taxon>Halosauridae</taxon>
        <taxon>Aldrovandia</taxon>
    </lineage>
</organism>
<name>A0AAD7SLU2_9TELE</name>
<feature type="signal peptide" evidence="3">
    <location>
        <begin position="1"/>
        <end position="25"/>
    </location>
</feature>
<keyword evidence="2" id="KW-0472">Membrane</keyword>
<accession>A0AAD7SLU2</accession>
<comment type="caution">
    <text evidence="5">The sequence shown here is derived from an EMBL/GenBank/DDBJ whole genome shotgun (WGS) entry which is preliminary data.</text>
</comment>
<dbReference type="EMBL" id="JAINUG010000050">
    <property type="protein sequence ID" value="KAJ8404986.1"/>
    <property type="molecule type" value="Genomic_DNA"/>
</dbReference>
<reference evidence="5" key="1">
    <citation type="journal article" date="2023" name="Science">
        <title>Genome structures resolve the early diversification of teleost fishes.</title>
        <authorList>
            <person name="Parey E."/>
            <person name="Louis A."/>
            <person name="Montfort J."/>
            <person name="Bouchez O."/>
            <person name="Roques C."/>
            <person name="Iampietro C."/>
            <person name="Lluch J."/>
            <person name="Castinel A."/>
            <person name="Donnadieu C."/>
            <person name="Desvignes T."/>
            <person name="Floi Bucao C."/>
            <person name="Jouanno E."/>
            <person name="Wen M."/>
            <person name="Mejri S."/>
            <person name="Dirks R."/>
            <person name="Jansen H."/>
            <person name="Henkel C."/>
            <person name="Chen W.J."/>
            <person name="Zahm M."/>
            <person name="Cabau C."/>
            <person name="Klopp C."/>
            <person name="Thompson A.W."/>
            <person name="Robinson-Rechavi M."/>
            <person name="Braasch I."/>
            <person name="Lecointre G."/>
            <person name="Bobe J."/>
            <person name="Postlethwait J.H."/>
            <person name="Berthelot C."/>
            <person name="Roest Crollius H."/>
            <person name="Guiguen Y."/>
        </authorList>
    </citation>
    <scope>NUCLEOTIDE SEQUENCE</scope>
    <source>
        <strain evidence="5">NC1722</strain>
    </source>
</reference>
<dbReference type="SUPFAM" id="SSF48726">
    <property type="entry name" value="Immunoglobulin"/>
    <property type="match status" value="4"/>
</dbReference>
<feature type="region of interest" description="Disordered" evidence="1">
    <location>
        <begin position="463"/>
        <end position="486"/>
    </location>
</feature>
<evidence type="ECO:0000256" key="1">
    <source>
        <dbReference type="SAM" id="MobiDB-lite"/>
    </source>
</evidence>
<keyword evidence="6" id="KW-1185">Reference proteome</keyword>
<dbReference type="InterPro" id="IPR013106">
    <property type="entry name" value="Ig_V-set"/>
</dbReference>
<dbReference type="PANTHER" id="PTHR46484">
    <property type="entry name" value="SI:CH211-171H4.5-RELATED"/>
    <property type="match status" value="1"/>
</dbReference>
<sequence>MDSHRLNRLPCFILAGSILSILCLGWNVEMPGSVNAVVGSCVVVPCQTSVHQRVIWYQYHSVKYPKVYDSQDPAGVIAQFRGRTSLLGMAREGNCSLRIEAVRPEDNGISLYVWINPDKKSKQKFYNQIVVIRVIEVKAVPLISVQGSIVEGSILSLNCSMFHSCPTSLPPIIWKGLSGGKNSSITVMADGVPGVWLSRATMSRRASRQDHGSRVTCSVQLSAGVIRTSLTLMLNVSYAPVDVNVTVKELSVTEGRVVTLMCRSHGNPPPRLYRWLETRGGETVQLNLTQREVSVPSVRRGSRFSCVAQNHLGERQSDWISLDIQIPPVILSGSSCSGTGRTLRCVCQVEAHPNATLSWGLNGAYIPASFTSVIEQNKSVVSAVLTGPLEVELNVSCMATNSLGNVTLYLPIYITHGLLPWLLTAVVCGCSILCVGAVFLFRKRYIMRRSVAYPDQGFSTCPRRGSGSEMSQYCRPPRSTGRSMPRVQANESSVYKVNDMGVDAIYQNC</sequence>
<dbReference type="InterPro" id="IPR003599">
    <property type="entry name" value="Ig_sub"/>
</dbReference>
<dbReference type="AlphaFoldDB" id="A0AAD7SLU2"/>
<dbReference type="PROSITE" id="PS50835">
    <property type="entry name" value="IG_LIKE"/>
    <property type="match status" value="2"/>
</dbReference>
<feature type="domain" description="Ig-like" evidence="4">
    <location>
        <begin position="327"/>
        <end position="415"/>
    </location>
</feature>
<evidence type="ECO:0000256" key="3">
    <source>
        <dbReference type="SAM" id="SignalP"/>
    </source>
</evidence>
<evidence type="ECO:0000259" key="4">
    <source>
        <dbReference type="PROSITE" id="PS50835"/>
    </source>
</evidence>
<feature type="transmembrane region" description="Helical" evidence="2">
    <location>
        <begin position="418"/>
        <end position="441"/>
    </location>
</feature>
<feature type="chain" id="PRO_5042042181" description="Ig-like domain-containing protein" evidence="3">
    <location>
        <begin position="26"/>
        <end position="509"/>
    </location>
</feature>
<feature type="domain" description="Ig-like" evidence="4">
    <location>
        <begin position="240"/>
        <end position="321"/>
    </location>
</feature>
<dbReference type="InterPro" id="IPR007110">
    <property type="entry name" value="Ig-like_dom"/>
</dbReference>
<gene>
    <name evidence="5" type="ORF">AAFF_G00329070</name>
</gene>
<dbReference type="InterPro" id="IPR036179">
    <property type="entry name" value="Ig-like_dom_sf"/>
</dbReference>
<keyword evidence="2" id="KW-0812">Transmembrane</keyword>
<dbReference type="PANTHER" id="PTHR46484:SF1">
    <property type="entry name" value="SCHWANN CELL MYELIN PROTEIN-RELATED"/>
    <property type="match status" value="1"/>
</dbReference>
<evidence type="ECO:0000313" key="5">
    <source>
        <dbReference type="EMBL" id="KAJ8404986.1"/>
    </source>
</evidence>
<dbReference type="Proteomes" id="UP001221898">
    <property type="component" value="Unassembled WGS sequence"/>
</dbReference>
<evidence type="ECO:0000256" key="2">
    <source>
        <dbReference type="SAM" id="Phobius"/>
    </source>
</evidence>
<evidence type="ECO:0000313" key="6">
    <source>
        <dbReference type="Proteomes" id="UP001221898"/>
    </source>
</evidence>
<dbReference type="Pfam" id="PF07686">
    <property type="entry name" value="V-set"/>
    <property type="match status" value="1"/>
</dbReference>
<dbReference type="SMART" id="SM00409">
    <property type="entry name" value="IG"/>
    <property type="match status" value="2"/>
</dbReference>